<gene>
    <name evidence="2" type="ORF">UFOPK2810_01319</name>
</gene>
<dbReference type="InterPro" id="IPR002155">
    <property type="entry name" value="Thiolase"/>
</dbReference>
<name>A0A6J6UL06_9ZZZZ</name>
<evidence type="ECO:0000313" key="2">
    <source>
        <dbReference type="EMBL" id="CAB4760452.1"/>
    </source>
</evidence>
<dbReference type="GO" id="GO:0016747">
    <property type="term" value="F:acyltransferase activity, transferring groups other than amino-acyl groups"/>
    <property type="evidence" value="ECO:0007669"/>
    <property type="project" value="InterPro"/>
</dbReference>
<reference evidence="2" key="1">
    <citation type="submission" date="2020-05" db="EMBL/GenBank/DDBJ databases">
        <authorList>
            <person name="Chiriac C."/>
            <person name="Salcher M."/>
            <person name="Ghai R."/>
            <person name="Kavagutti S V."/>
        </authorList>
    </citation>
    <scope>NUCLEOTIDE SEQUENCE</scope>
</reference>
<evidence type="ECO:0000259" key="1">
    <source>
        <dbReference type="Pfam" id="PF22691"/>
    </source>
</evidence>
<dbReference type="Gene3D" id="3.40.47.10">
    <property type="match status" value="1"/>
</dbReference>
<accession>A0A6J6UL06</accession>
<dbReference type="CDD" id="cd00829">
    <property type="entry name" value="SCP-x_thiolase"/>
    <property type="match status" value="1"/>
</dbReference>
<protein>
    <submittedName>
        <fullName evidence="2">Unannotated protein</fullName>
    </submittedName>
</protein>
<dbReference type="EMBL" id="CAEZYZ010000243">
    <property type="protein sequence ID" value="CAB4760452.1"/>
    <property type="molecule type" value="Genomic_DNA"/>
</dbReference>
<dbReference type="Pfam" id="PF22691">
    <property type="entry name" value="Thiolase_C_1"/>
    <property type="match status" value="1"/>
</dbReference>
<dbReference type="PANTHER" id="PTHR42870">
    <property type="entry name" value="ACETYL-COA C-ACETYLTRANSFERASE"/>
    <property type="match status" value="1"/>
</dbReference>
<dbReference type="PANTHER" id="PTHR42870:SF1">
    <property type="entry name" value="NON-SPECIFIC LIPID-TRANSFER PROTEIN-LIKE 2"/>
    <property type="match status" value="1"/>
</dbReference>
<organism evidence="2">
    <name type="scientific">freshwater metagenome</name>
    <dbReference type="NCBI Taxonomy" id="449393"/>
    <lineage>
        <taxon>unclassified sequences</taxon>
        <taxon>metagenomes</taxon>
        <taxon>ecological metagenomes</taxon>
    </lineage>
</organism>
<sequence>MHQGAWITGTGQTPYLRRPDDGLTTDALLAQAADEAMDEAGLHARDIDGLAVASFTLAPDRAIDLATKLGLRLHWIMDSGLGGASGVDMLQHASAALDAGHAKNVLCLGGDCFTGDAFTRLINGYNRSMVEDFGGFRAFGPNAMFALLTTMQMTALGLQRADYGALVCHQRSAAATFNPNAAYREPLTIDAYLAAPIVADPLSILDCVPVVSGANAITVSSEAGGHAPIRVRAATASYNHDNHLGDGLATGLRDAADSLWTATGWAPADIDVLALYDDYPAVVVAQLIDAGFIGSDDTPSALNALLNSGIALNSSGGQLSAGQCGAGGGLHGVVDACRALARREGAGRAFVGGYGMVVHRFGACANAAALEIA</sequence>
<dbReference type="AlphaFoldDB" id="A0A6J6UL06"/>
<feature type="domain" description="Thiolase C-terminal" evidence="1">
    <location>
        <begin position="245"/>
        <end position="366"/>
    </location>
</feature>
<dbReference type="InterPro" id="IPR055140">
    <property type="entry name" value="Thiolase_C_2"/>
</dbReference>
<dbReference type="InterPro" id="IPR016039">
    <property type="entry name" value="Thiolase-like"/>
</dbReference>
<proteinExistence type="predicted"/>
<dbReference type="PIRSF" id="PIRSF000429">
    <property type="entry name" value="Ac-CoA_Ac_transf"/>
    <property type="match status" value="1"/>
</dbReference>
<dbReference type="SUPFAM" id="SSF53901">
    <property type="entry name" value="Thiolase-like"/>
    <property type="match status" value="2"/>
</dbReference>